<dbReference type="Proteomes" id="UP000469430">
    <property type="component" value="Unassembled WGS sequence"/>
</dbReference>
<accession>A0A6I4TVM0</accession>
<keyword evidence="1" id="KW-0732">Signal</keyword>
<reference evidence="2 3" key="1">
    <citation type="submission" date="2019-12" db="EMBL/GenBank/DDBJ databases">
        <title>Genomic-based taxomic classification of the family Erythrobacteraceae.</title>
        <authorList>
            <person name="Xu L."/>
        </authorList>
    </citation>
    <scope>NUCLEOTIDE SEQUENCE [LARGE SCALE GENOMIC DNA]</scope>
    <source>
        <strain evidence="2 3">S36</strain>
    </source>
</reference>
<dbReference type="AlphaFoldDB" id="A0A6I4TVM0"/>
<name>A0A6I4TVM0_9SPHN</name>
<sequence length="558" mass="58560">MNTAAHKLALALVVFGLPGTAFAQTGPTEQEENTRDGGSRSRVVDINPYIEARQVLTTELEPGSDTVTYTGLAVGVDATVANRYSSGSIGVRYERRIGWEDGSLDGDTISGIARGSLALVPNVLTIEAGGLASRTRVEGDGNTSIGGFGTTDGGTSQIYSAYAGPSVRTTAGPLQVEGHYRFGYTRVETPDALVLAPNTAPIDVFDDSTTHSAQARVGVAPRTVLPVGLSVGGGWNEQNISNLDQRVSDRYARADVTVPVTPTLALVGGVGYEDVEISSRDAVRDEDGIPIIGSDGRYVTDSSGPRRIAYQTDGLIWDAGVMWRPSTRTSLEARVGRRYGSSTYYGTFAYAPSERTSINISAYDSVNGFGGALMNRLSSLPTQFDALRNPITGDIGGCVAALEGGNCIGSGLGSIRSSVFRNRGIAGSYSRQFGRTSFGFGAGYDNRKYIGAPGTVLASANGVVDENVWLAAYASTQLDRQSSLTANGSVNWMNSGFDDSGTAVGYSASLAYFRNLMGGLSATAAVGLDGISRPDLNDFMAASALVGLRYSFRPTRGD</sequence>
<comment type="caution">
    <text evidence="2">The sequence shown here is derived from an EMBL/GenBank/DDBJ whole genome shotgun (WGS) entry which is preliminary data.</text>
</comment>
<dbReference type="SUPFAM" id="SSF56935">
    <property type="entry name" value="Porins"/>
    <property type="match status" value="1"/>
</dbReference>
<dbReference type="OrthoDB" id="7416805at2"/>
<dbReference type="RefSeq" id="WP_161391552.1">
    <property type="nucleotide sequence ID" value="NZ_JBHSCP010000001.1"/>
</dbReference>
<evidence type="ECO:0000256" key="1">
    <source>
        <dbReference type="SAM" id="SignalP"/>
    </source>
</evidence>
<feature type="signal peptide" evidence="1">
    <location>
        <begin position="1"/>
        <end position="23"/>
    </location>
</feature>
<evidence type="ECO:0000313" key="2">
    <source>
        <dbReference type="EMBL" id="MXO99862.1"/>
    </source>
</evidence>
<protein>
    <submittedName>
        <fullName evidence="2">Preprotein translocase subunit YajC</fullName>
    </submittedName>
</protein>
<organism evidence="2 3">
    <name type="scientific">Croceibacterium xixiisoli</name>
    <dbReference type="NCBI Taxonomy" id="1476466"/>
    <lineage>
        <taxon>Bacteria</taxon>
        <taxon>Pseudomonadati</taxon>
        <taxon>Pseudomonadota</taxon>
        <taxon>Alphaproteobacteria</taxon>
        <taxon>Sphingomonadales</taxon>
        <taxon>Erythrobacteraceae</taxon>
        <taxon>Croceibacterium</taxon>
    </lineage>
</organism>
<keyword evidence="3" id="KW-1185">Reference proteome</keyword>
<feature type="chain" id="PRO_5026344016" evidence="1">
    <location>
        <begin position="24"/>
        <end position="558"/>
    </location>
</feature>
<gene>
    <name evidence="2" type="ORF">GRI97_12785</name>
</gene>
<evidence type="ECO:0000313" key="3">
    <source>
        <dbReference type="Proteomes" id="UP000469430"/>
    </source>
</evidence>
<proteinExistence type="predicted"/>
<dbReference type="EMBL" id="WTYJ01000002">
    <property type="protein sequence ID" value="MXO99862.1"/>
    <property type="molecule type" value="Genomic_DNA"/>
</dbReference>